<dbReference type="Pfam" id="PF10502">
    <property type="entry name" value="Peptidase_S26"/>
    <property type="match status" value="1"/>
</dbReference>
<reference evidence="2 3" key="1">
    <citation type="journal article" date="2007" name="PLoS Genet.">
        <title>Patterns and implications of gene gain and loss in the evolution of Prochlorococcus.</title>
        <authorList>
            <person name="Kettler G.C."/>
            <person name="Martiny A.C."/>
            <person name="Huang K."/>
            <person name="Zucker J."/>
            <person name="Coleman M.L."/>
            <person name="Rodrigue S."/>
            <person name="Chen F."/>
            <person name="Lapidus A."/>
            <person name="Ferriera S."/>
            <person name="Johnson J."/>
            <person name="Steglich C."/>
            <person name="Church G.M."/>
            <person name="Richardson P."/>
            <person name="Chisholm S.W."/>
        </authorList>
    </citation>
    <scope>NUCLEOTIDE SEQUENCE [LARGE SCALE GENOMIC DNA]</scope>
    <source>
        <strain evidence="2 3">MIT 9515</strain>
    </source>
</reference>
<evidence type="ECO:0000259" key="1">
    <source>
        <dbReference type="Pfam" id="PF10502"/>
    </source>
</evidence>
<feature type="domain" description="Peptidase S26" evidence="1">
    <location>
        <begin position="1"/>
        <end position="44"/>
    </location>
</feature>
<dbReference type="NCBIfam" id="TIGR02754">
    <property type="entry name" value="sod_Ni_protease"/>
    <property type="match status" value="1"/>
</dbReference>
<dbReference type="GO" id="GO:0004252">
    <property type="term" value="F:serine-type endopeptidase activity"/>
    <property type="evidence" value="ECO:0007669"/>
    <property type="project" value="InterPro"/>
</dbReference>
<accession>A2BY02</accession>
<dbReference type="EMBL" id="CP000552">
    <property type="protein sequence ID" value="ABM72663.1"/>
    <property type="molecule type" value="Genomic_DNA"/>
</dbReference>
<dbReference type="HOGENOM" id="CLU_028723_11_1_3"/>
<dbReference type="InterPro" id="IPR014124">
    <property type="entry name" value="Pept_S26A_Sod_Ni_maturase"/>
</dbReference>
<dbReference type="eggNOG" id="COG0681">
    <property type="taxonomic scope" value="Bacteria"/>
</dbReference>
<evidence type="ECO:0000313" key="2">
    <source>
        <dbReference type="EMBL" id="ABM72663.1"/>
    </source>
</evidence>
<dbReference type="KEGG" id="pmc:P9515_14561"/>
<dbReference type="InterPro" id="IPR036286">
    <property type="entry name" value="LexA/Signal_pep-like_sf"/>
</dbReference>
<organism evidence="2 3">
    <name type="scientific">Prochlorococcus marinus (strain MIT 9515)</name>
    <dbReference type="NCBI Taxonomy" id="167542"/>
    <lineage>
        <taxon>Bacteria</taxon>
        <taxon>Bacillati</taxon>
        <taxon>Cyanobacteriota</taxon>
        <taxon>Cyanophyceae</taxon>
        <taxon>Synechococcales</taxon>
        <taxon>Prochlorococcaceae</taxon>
        <taxon>Prochlorococcus</taxon>
    </lineage>
</organism>
<gene>
    <name evidence="2" type="ordered locus">P9515_14561</name>
</gene>
<dbReference type="GO" id="GO:0006465">
    <property type="term" value="P:signal peptide processing"/>
    <property type="evidence" value="ECO:0007669"/>
    <property type="project" value="InterPro"/>
</dbReference>
<name>A2BY02_PROM5</name>
<dbReference type="SUPFAM" id="SSF51306">
    <property type="entry name" value="LexA/Signal peptidase"/>
    <property type="match status" value="1"/>
</dbReference>
<protein>
    <submittedName>
        <fullName evidence="2">Putative signal peptidase</fullName>
    </submittedName>
</protein>
<dbReference type="Proteomes" id="UP000001589">
    <property type="component" value="Chromosome"/>
</dbReference>
<dbReference type="GeneID" id="60201033"/>
<dbReference type="CDD" id="cd06530">
    <property type="entry name" value="S26_SPase_I"/>
    <property type="match status" value="1"/>
</dbReference>
<dbReference type="STRING" id="167542.P9515_14561"/>
<evidence type="ECO:0000313" key="3">
    <source>
        <dbReference type="Proteomes" id="UP000001589"/>
    </source>
</evidence>
<dbReference type="InterPro" id="IPR019533">
    <property type="entry name" value="Peptidase_S26"/>
</dbReference>
<dbReference type="OrthoDB" id="9802919at2"/>
<dbReference type="AlphaFoldDB" id="A2BY02"/>
<proteinExistence type="predicted"/>
<sequence length="88" mass="10065">MLPTLKESDIVFFKKYIKNKSLLKVGQIVIFYHPLKNIKLIKRIGKISKNSIEVFGDNIEYSDDSNKFGSISNEKIIGIVTSSIKKIF</sequence>
<dbReference type="RefSeq" id="WP_011820760.1">
    <property type="nucleotide sequence ID" value="NC_008817.1"/>
</dbReference>
<dbReference type="Gene3D" id="2.10.109.10">
    <property type="entry name" value="Umud Fragment, subunit A"/>
    <property type="match status" value="1"/>
</dbReference>